<comment type="caution">
    <text evidence="11">The sequence shown here is derived from an EMBL/GenBank/DDBJ whole genome shotgun (WGS) entry which is preliminary data.</text>
</comment>
<reference evidence="11 12" key="1">
    <citation type="submission" date="2019-01" db="EMBL/GenBank/DDBJ databases">
        <title>Altererythrobacter rhizovicinus sp. nov., isolated from the rhizosphere soil of Haloxylon ammodendron.</title>
        <authorList>
            <person name="Li H.-P."/>
            <person name="Gou J.-Y."/>
            <person name="Yao D."/>
            <person name="Han Q.-Q."/>
            <person name="Shao K.-Z."/>
            <person name="Zhao Q."/>
            <person name="Zhang J.-L."/>
        </authorList>
    </citation>
    <scope>NUCLEOTIDE SEQUENCE [LARGE SCALE GENOMIC DNA]</scope>
    <source>
        <strain evidence="11 12">AY-3R</strain>
    </source>
</reference>
<keyword evidence="2" id="KW-1003">Cell membrane</keyword>
<comment type="similarity">
    <text evidence="8">Belongs to the exbB/tolQ family.</text>
</comment>
<evidence type="ECO:0000256" key="1">
    <source>
        <dbReference type="ARBA" id="ARBA00004651"/>
    </source>
</evidence>
<sequence length="631" mass="66121">MPTADRWASTLGVLRNSVAREASCRPAAWPVSNLILKPGVGEMKRVFVALCAMLMAVPSAASAQEWWSDDWGYRQAISVNAEGVVGDEIDNAPVLVRLHAGNVDFTRLQDDGSDLRFVTADGTPLDFHLESFNRQAEIALAWVKLPEVSSGSQTIYAYYGNGEASAALSPADTYDGEQSLVVHFADGASPRDETANANAIGSFSGQLIPEGLVAGGARFGAENQMQVAGSQSLTVPAGGGMTVSAWIKPDNQLPAEAAIYTKLGEAGSRLVIGLRGATPYVSVNGAEAAAQAPLPSGSWAHLAVTAGEGAVRLYVDGNEVAQLAADLPALGGGEIIGANGELPGFMGDVDEVWRANTARSADFIAFAANSQGRDATVVQVSGEAQEAGESGEHNYLGILFGALTLDAWIVIAILAVMLAIAIAVMVLKAGLLSRVERANETFRREFRRNSGEAGLHDGLVNSDKLSWPEVSTLGRLFAVGREETRQRLAEGRRSARDQFALAPQSVAAIRAAMDAEMAREGQRLNARMVLLTIAISGGPFLGLLGTVIGVMITFAGVAAAGDVNINAIAPGIAAALLATVAGLAVAIPALFGYNWLLSRVEKIEIDNQVFVDELEKRIAETYRPSLAAAAA</sequence>
<feature type="transmembrane region" description="Helical" evidence="9">
    <location>
        <begin position="529"/>
        <end position="555"/>
    </location>
</feature>
<dbReference type="OrthoDB" id="175881at2"/>
<name>A0A4Q2KP89_9SPHN</name>
<keyword evidence="7" id="KW-1015">Disulfide bond</keyword>
<keyword evidence="3 9" id="KW-0812">Transmembrane</keyword>
<evidence type="ECO:0000256" key="9">
    <source>
        <dbReference type="SAM" id="Phobius"/>
    </source>
</evidence>
<dbReference type="SMART" id="SM00560">
    <property type="entry name" value="LamGL"/>
    <property type="match status" value="1"/>
</dbReference>
<evidence type="ECO:0000256" key="7">
    <source>
        <dbReference type="ARBA" id="ARBA00023157"/>
    </source>
</evidence>
<dbReference type="PANTHER" id="PTHR30625">
    <property type="entry name" value="PROTEIN TOLQ"/>
    <property type="match status" value="1"/>
</dbReference>
<dbReference type="Pfam" id="PF01618">
    <property type="entry name" value="MotA_ExbB"/>
    <property type="match status" value="1"/>
</dbReference>
<accession>A0A4Q2KP89</accession>
<evidence type="ECO:0000256" key="4">
    <source>
        <dbReference type="ARBA" id="ARBA00022729"/>
    </source>
</evidence>
<keyword evidence="4" id="KW-0732">Signal</keyword>
<dbReference type="InterPro" id="IPR006558">
    <property type="entry name" value="LamG-like"/>
</dbReference>
<feature type="transmembrane region" description="Helical" evidence="9">
    <location>
        <begin position="567"/>
        <end position="593"/>
    </location>
</feature>
<keyword evidence="8" id="KW-0653">Protein transport</keyword>
<dbReference type="Proteomes" id="UP000293623">
    <property type="component" value="Unassembled WGS sequence"/>
</dbReference>
<evidence type="ECO:0000256" key="2">
    <source>
        <dbReference type="ARBA" id="ARBA00022475"/>
    </source>
</evidence>
<dbReference type="Pfam" id="PF10102">
    <property type="entry name" value="DUF2341"/>
    <property type="match status" value="1"/>
</dbReference>
<dbReference type="InterPro" id="IPR050790">
    <property type="entry name" value="ExbB/TolQ_transport"/>
</dbReference>
<dbReference type="InterPro" id="IPR013320">
    <property type="entry name" value="ConA-like_dom_sf"/>
</dbReference>
<evidence type="ECO:0000256" key="6">
    <source>
        <dbReference type="ARBA" id="ARBA00023136"/>
    </source>
</evidence>
<keyword evidence="5 9" id="KW-1133">Transmembrane helix</keyword>
<dbReference type="InterPro" id="IPR018765">
    <property type="entry name" value="DUF2341"/>
</dbReference>
<comment type="subcellular location">
    <subcellularLocation>
        <location evidence="1">Cell membrane</location>
        <topology evidence="1">Multi-pass membrane protein</topology>
    </subcellularLocation>
    <subcellularLocation>
        <location evidence="8">Membrane</location>
        <topology evidence="8">Multi-pass membrane protein</topology>
    </subcellularLocation>
</comment>
<dbReference type="Pfam" id="PF13385">
    <property type="entry name" value="Laminin_G_3"/>
    <property type="match status" value="1"/>
</dbReference>
<evidence type="ECO:0000313" key="12">
    <source>
        <dbReference type="Proteomes" id="UP000293623"/>
    </source>
</evidence>
<dbReference type="AlphaFoldDB" id="A0A4Q2KP89"/>
<keyword evidence="12" id="KW-1185">Reference proteome</keyword>
<organism evidence="11 12">
    <name type="scientific">Pelagerythrobacter rhizovicinus</name>
    <dbReference type="NCBI Taxonomy" id="2268576"/>
    <lineage>
        <taxon>Bacteria</taxon>
        <taxon>Pseudomonadati</taxon>
        <taxon>Pseudomonadota</taxon>
        <taxon>Alphaproteobacteria</taxon>
        <taxon>Sphingomonadales</taxon>
        <taxon>Erythrobacteraceae</taxon>
        <taxon>Pelagerythrobacter</taxon>
    </lineage>
</organism>
<proteinExistence type="inferred from homology"/>
<evidence type="ECO:0000256" key="8">
    <source>
        <dbReference type="RuleBase" id="RU004057"/>
    </source>
</evidence>
<dbReference type="InterPro" id="IPR002898">
    <property type="entry name" value="MotA_ExbB_proton_chnl"/>
</dbReference>
<feature type="transmembrane region" description="Helical" evidence="9">
    <location>
        <begin position="407"/>
        <end position="427"/>
    </location>
</feature>
<feature type="domain" description="LamG-like jellyroll fold" evidence="10">
    <location>
        <begin position="239"/>
        <end position="362"/>
    </location>
</feature>
<evidence type="ECO:0000259" key="10">
    <source>
        <dbReference type="SMART" id="SM00560"/>
    </source>
</evidence>
<dbReference type="GO" id="GO:0017038">
    <property type="term" value="P:protein import"/>
    <property type="evidence" value="ECO:0007669"/>
    <property type="project" value="TreeGrafter"/>
</dbReference>
<dbReference type="GO" id="GO:0005886">
    <property type="term" value="C:plasma membrane"/>
    <property type="evidence" value="ECO:0007669"/>
    <property type="project" value="UniProtKB-SubCell"/>
</dbReference>
<gene>
    <name evidence="11" type="ORF">ETX26_06370</name>
</gene>
<dbReference type="SUPFAM" id="SSF49899">
    <property type="entry name" value="Concanavalin A-like lectins/glucanases"/>
    <property type="match status" value="1"/>
</dbReference>
<protein>
    <submittedName>
        <fullName evidence="11">DUF2341 domain-containing protein</fullName>
    </submittedName>
</protein>
<dbReference type="PANTHER" id="PTHR30625:SF3">
    <property type="entry name" value="TOL-PAL SYSTEM PROTEIN TOLQ"/>
    <property type="match status" value="1"/>
</dbReference>
<dbReference type="EMBL" id="SDPV01000001">
    <property type="protein sequence ID" value="RXZ66317.1"/>
    <property type="molecule type" value="Genomic_DNA"/>
</dbReference>
<keyword evidence="6 9" id="KW-0472">Membrane</keyword>
<evidence type="ECO:0000256" key="3">
    <source>
        <dbReference type="ARBA" id="ARBA00022692"/>
    </source>
</evidence>
<evidence type="ECO:0000256" key="5">
    <source>
        <dbReference type="ARBA" id="ARBA00022989"/>
    </source>
</evidence>
<dbReference type="Gene3D" id="2.60.120.200">
    <property type="match status" value="1"/>
</dbReference>
<evidence type="ECO:0000313" key="11">
    <source>
        <dbReference type="EMBL" id="RXZ66317.1"/>
    </source>
</evidence>
<keyword evidence="8" id="KW-0813">Transport</keyword>